<proteinExistence type="predicted"/>
<comment type="caution">
    <text evidence="2">The sequence shown here is derived from an EMBL/GenBank/DDBJ whole genome shotgun (WGS) entry which is preliminary data.</text>
</comment>
<feature type="transmembrane region" description="Helical" evidence="1">
    <location>
        <begin position="614"/>
        <end position="634"/>
    </location>
</feature>
<evidence type="ECO:0000313" key="4">
    <source>
        <dbReference type="Proteomes" id="UP001642409"/>
    </source>
</evidence>
<reference evidence="2" key="1">
    <citation type="submission" date="2023-06" db="EMBL/GenBank/DDBJ databases">
        <authorList>
            <person name="Kurt Z."/>
        </authorList>
    </citation>
    <scope>NUCLEOTIDE SEQUENCE</scope>
</reference>
<keyword evidence="1" id="KW-0472">Membrane</keyword>
<dbReference type="AlphaFoldDB" id="A0AA86NCA5"/>
<sequence length="665" mass="72970">MCTDKCSSALPYNDSKICSNKCTSGAYQTVNNNFVCVNACVLYLYNQTSNQKQCITNCNQSAPYYETGACVQRCTSGMYTIATGAQPLMCQTAACPYYLLNISNGNSKQCITSCPSNTPYYENNTCVSSCKSSKFSVIPDIKLAVCEDAPCTFYIVNASNGAKKCLSSCPSDSPFSDAGLCTSRCSSGSYSNLQGVLTCQASCNQLYIFNASNSNSKLCVSVCSSNQIQKGYECISNQGCPTDQPYNDSKICSNKCASGAYEIVNGNLVCVPYCVLYLFNQTSNQQQCITKCPDAAPYYNVGSCVKQCVNNDFTLINNVQSCQDTCQYWIVNVSRDNAVQCFPKCPAQAPFSRNGYCNAWCNYYTNDSGILNCYDKCPSLYIISTQFYNSKQCVNACTSNQTQQGKECVTNIVCSASSVQIGKICADKCPTDQPYNDSKICSNKCASGAYEIVNGNLVCVPYCVLYLFNQTSNQQQCITKCPDAAPYYNVGSCVKQCVNNDFTLINNVQSCQDTCQYWIVNVSRDNAVQCFPKCPAQAPFSRNGYCNAWCANYANISGQLTCVKSCPVFFMVNKEYPNANMCIDSCNSSQILKEKECRPKCNGNCASPVVKSTIIVSLVVIFIFITIILTFVYCRKNHKNAIKKVKTLKKANKKHLLEPAAVYTV</sequence>
<reference evidence="3 4" key="2">
    <citation type="submission" date="2024-07" db="EMBL/GenBank/DDBJ databases">
        <authorList>
            <person name="Akdeniz Z."/>
        </authorList>
    </citation>
    <scope>NUCLEOTIDE SEQUENCE [LARGE SCALE GENOMIC DNA]</scope>
</reference>
<organism evidence="2">
    <name type="scientific">Hexamita inflata</name>
    <dbReference type="NCBI Taxonomy" id="28002"/>
    <lineage>
        <taxon>Eukaryota</taxon>
        <taxon>Metamonada</taxon>
        <taxon>Diplomonadida</taxon>
        <taxon>Hexamitidae</taxon>
        <taxon>Hexamitinae</taxon>
        <taxon>Hexamita</taxon>
    </lineage>
</organism>
<dbReference type="EMBL" id="CAXDID020000053">
    <property type="protein sequence ID" value="CAL6006145.1"/>
    <property type="molecule type" value="Genomic_DNA"/>
</dbReference>
<evidence type="ECO:0000313" key="3">
    <source>
        <dbReference type="EMBL" id="CAL6006145.1"/>
    </source>
</evidence>
<evidence type="ECO:0000256" key="1">
    <source>
        <dbReference type="SAM" id="Phobius"/>
    </source>
</evidence>
<evidence type="ECO:0000313" key="2">
    <source>
        <dbReference type="EMBL" id="CAI9916641.1"/>
    </source>
</evidence>
<name>A0AA86NCA5_9EUKA</name>
<keyword evidence="1" id="KW-1133">Transmembrane helix</keyword>
<dbReference type="EMBL" id="CATOUU010000108">
    <property type="protein sequence ID" value="CAI9916641.1"/>
    <property type="molecule type" value="Genomic_DNA"/>
</dbReference>
<accession>A0AA86NCA5</accession>
<keyword evidence="4" id="KW-1185">Reference proteome</keyword>
<dbReference type="Proteomes" id="UP001642409">
    <property type="component" value="Unassembled WGS sequence"/>
</dbReference>
<keyword evidence="1" id="KW-0812">Transmembrane</keyword>
<gene>
    <name evidence="3" type="ORF">HINF_LOCUS20016</name>
    <name evidence="2" type="ORF">HINF_LOCUS4286</name>
</gene>
<protein>
    <recommendedName>
        <fullName evidence="5">Transmembrane protein</fullName>
    </recommendedName>
</protein>
<evidence type="ECO:0008006" key="5">
    <source>
        <dbReference type="Google" id="ProtNLM"/>
    </source>
</evidence>